<name>A0ABV6DIH8_9BACL</name>
<protein>
    <submittedName>
        <fullName evidence="1">Uncharacterized protein</fullName>
    </submittedName>
</protein>
<evidence type="ECO:0000313" key="1">
    <source>
        <dbReference type="EMBL" id="MFC0212451.1"/>
    </source>
</evidence>
<comment type="caution">
    <text evidence="1">The sequence shown here is derived from an EMBL/GenBank/DDBJ whole genome shotgun (WGS) entry which is preliminary data.</text>
</comment>
<accession>A0ABV6DIH8</accession>
<reference evidence="1 2" key="1">
    <citation type="submission" date="2024-09" db="EMBL/GenBank/DDBJ databases">
        <authorList>
            <person name="Sun Q."/>
            <person name="Mori K."/>
        </authorList>
    </citation>
    <scope>NUCLEOTIDE SEQUENCE [LARGE SCALE GENOMIC DNA]</scope>
    <source>
        <strain evidence="1 2">CCM 7759</strain>
    </source>
</reference>
<dbReference type="RefSeq" id="WP_377469621.1">
    <property type="nucleotide sequence ID" value="NZ_JBHLWN010000031.1"/>
</dbReference>
<evidence type="ECO:0000313" key="2">
    <source>
        <dbReference type="Proteomes" id="UP001589776"/>
    </source>
</evidence>
<organism evidence="1 2">
    <name type="scientific">Paenibacillus chartarius</name>
    <dbReference type="NCBI Taxonomy" id="747481"/>
    <lineage>
        <taxon>Bacteria</taxon>
        <taxon>Bacillati</taxon>
        <taxon>Bacillota</taxon>
        <taxon>Bacilli</taxon>
        <taxon>Bacillales</taxon>
        <taxon>Paenibacillaceae</taxon>
        <taxon>Paenibacillus</taxon>
    </lineage>
</organism>
<proteinExistence type="predicted"/>
<keyword evidence="2" id="KW-1185">Reference proteome</keyword>
<dbReference type="Proteomes" id="UP001589776">
    <property type="component" value="Unassembled WGS sequence"/>
</dbReference>
<dbReference type="EMBL" id="JBHLWN010000031">
    <property type="protein sequence ID" value="MFC0212451.1"/>
    <property type="molecule type" value="Genomic_DNA"/>
</dbReference>
<gene>
    <name evidence="1" type="ORF">ACFFK0_08250</name>
</gene>
<sequence length="135" mass="15505">MDGEKTRTFYRGTHDLKVTIHTPVEYGKGYYTEEIAEMLGVINTTNSKPNKRLIDAIVKFYSDRCKPTGGKSTMSERESNGGYGASFYTKPRFDDAVVEFIRGRIESKCREYDHIGVFELCGVKFRLQNPNDWDI</sequence>